<dbReference type="PANTHER" id="PTHR10039:SF15">
    <property type="entry name" value="NACHT DOMAIN-CONTAINING PROTEIN"/>
    <property type="match status" value="1"/>
</dbReference>
<name>A0AA39UJI2_9AGAR</name>
<feature type="domain" description="GPI inositol-deacylase winged helix" evidence="1">
    <location>
        <begin position="24"/>
        <end position="99"/>
    </location>
</feature>
<evidence type="ECO:0000259" key="1">
    <source>
        <dbReference type="Pfam" id="PF22939"/>
    </source>
</evidence>
<dbReference type="Proteomes" id="UP001175228">
    <property type="component" value="Unassembled WGS sequence"/>
</dbReference>
<dbReference type="PANTHER" id="PTHR10039">
    <property type="entry name" value="AMELOGENIN"/>
    <property type="match status" value="1"/>
</dbReference>
<sequence>LDKLPTTIEKTYEHLLDRINSLPNRDLAYCIFGWVAFAACPLEVEVLQHALAIEPRTKQVDPSNITNERILLSICAGLVVIDSESHLKFVHYSTQEYFALQQDRLFPFIHVDFTCICLAHMSFNVSPYSNRAIHGFSKYSLLYWDFHAHKCSGSSTAKEILAFLDDKPTPLEDPFQKQRGTLFEPTYLADEVHAIKLLLADPEVDFQQLHGLCLAAYTG</sequence>
<comment type="caution">
    <text evidence="2">The sequence shown here is derived from an EMBL/GenBank/DDBJ whole genome shotgun (WGS) entry which is preliminary data.</text>
</comment>
<organism evidence="2 3">
    <name type="scientific">Armillaria luteobubalina</name>
    <dbReference type="NCBI Taxonomy" id="153913"/>
    <lineage>
        <taxon>Eukaryota</taxon>
        <taxon>Fungi</taxon>
        <taxon>Dikarya</taxon>
        <taxon>Basidiomycota</taxon>
        <taxon>Agaricomycotina</taxon>
        <taxon>Agaricomycetes</taxon>
        <taxon>Agaricomycetidae</taxon>
        <taxon>Agaricales</taxon>
        <taxon>Marasmiineae</taxon>
        <taxon>Physalacriaceae</taxon>
        <taxon>Armillaria</taxon>
    </lineage>
</organism>
<accession>A0AA39UJI2</accession>
<evidence type="ECO:0000313" key="3">
    <source>
        <dbReference type="Proteomes" id="UP001175228"/>
    </source>
</evidence>
<protein>
    <recommendedName>
        <fullName evidence="1">GPI inositol-deacylase winged helix domain-containing protein</fullName>
    </recommendedName>
</protein>
<dbReference type="AlphaFoldDB" id="A0AA39UJI2"/>
<evidence type="ECO:0000313" key="2">
    <source>
        <dbReference type="EMBL" id="KAK0485414.1"/>
    </source>
</evidence>
<dbReference type="EMBL" id="JAUEPU010000051">
    <property type="protein sequence ID" value="KAK0485414.1"/>
    <property type="molecule type" value="Genomic_DNA"/>
</dbReference>
<keyword evidence="3" id="KW-1185">Reference proteome</keyword>
<reference evidence="2" key="1">
    <citation type="submission" date="2023-06" db="EMBL/GenBank/DDBJ databases">
        <authorList>
            <consortium name="Lawrence Berkeley National Laboratory"/>
            <person name="Ahrendt S."/>
            <person name="Sahu N."/>
            <person name="Indic B."/>
            <person name="Wong-Bajracharya J."/>
            <person name="Merenyi Z."/>
            <person name="Ke H.-M."/>
            <person name="Monk M."/>
            <person name="Kocsube S."/>
            <person name="Drula E."/>
            <person name="Lipzen A."/>
            <person name="Balint B."/>
            <person name="Henrissat B."/>
            <person name="Andreopoulos B."/>
            <person name="Martin F.M."/>
            <person name="Harder C.B."/>
            <person name="Rigling D."/>
            <person name="Ford K.L."/>
            <person name="Foster G.D."/>
            <person name="Pangilinan J."/>
            <person name="Papanicolaou A."/>
            <person name="Barry K."/>
            <person name="LaButti K."/>
            <person name="Viragh M."/>
            <person name="Koriabine M."/>
            <person name="Yan M."/>
            <person name="Riley R."/>
            <person name="Champramary S."/>
            <person name="Plett K.L."/>
            <person name="Tsai I.J."/>
            <person name="Slot J."/>
            <person name="Sipos G."/>
            <person name="Plett J."/>
            <person name="Nagy L.G."/>
            <person name="Grigoriev I.V."/>
        </authorList>
    </citation>
    <scope>NUCLEOTIDE SEQUENCE</scope>
    <source>
        <strain evidence="2">HWK02</strain>
    </source>
</reference>
<dbReference type="Pfam" id="PF22939">
    <property type="entry name" value="WHD_GPIID"/>
    <property type="match status" value="1"/>
</dbReference>
<gene>
    <name evidence="2" type="ORF">EDD18DRAFT_1428276</name>
</gene>
<feature type="non-terminal residue" evidence="2">
    <location>
        <position position="219"/>
    </location>
</feature>
<feature type="non-terminal residue" evidence="2">
    <location>
        <position position="1"/>
    </location>
</feature>
<proteinExistence type="predicted"/>
<dbReference type="InterPro" id="IPR054471">
    <property type="entry name" value="GPIID_WHD"/>
</dbReference>